<evidence type="ECO:0000256" key="1">
    <source>
        <dbReference type="ARBA" id="ARBA00022603"/>
    </source>
</evidence>
<dbReference type="GO" id="GO:0035243">
    <property type="term" value="F:protein-arginine omega-N symmetric methyltransferase activity"/>
    <property type="evidence" value="ECO:0007669"/>
    <property type="project" value="TreeGrafter"/>
</dbReference>
<dbReference type="KEGG" id="obg:Verru16b_02243"/>
<keyword evidence="1" id="KW-0489">Methyltransferase</keyword>
<dbReference type="STRING" id="1838286.Verru16b_02243"/>
<gene>
    <name evidence="3" type="ORF">Verru16b_02243</name>
</gene>
<sequence length="328" mass="37238">MASSSDFFEIFSTEPGALTGVSFARYMELAMYHPTAGYYTRDFKRVGRDNKADFFTATSFNPVFGELVLAATVRLLEPATPAEFDFVEIGAEPGGGILRDLPHPFRSYRTISLGQPFTLPERAVVFSNELFDAQPFHRVVCREGRWRELGVVLHGRHLREVELPEFTPELAAFGDRLPPPNRENYYIDLPLRTVPLLERIIGQKWSGLFLAFDYGKFWQELAEHIPSGTIRTYHRQKMGNDIYARPGKQDLTGHICWDWLEDGLVRAGFGESRVDSQEAFFMHHAAKALAAITAAEAGSFSLRKRMVMQLLHPANMGQKFQALYALRK</sequence>
<dbReference type="PANTHER" id="PTHR12049">
    <property type="entry name" value="PROTEIN ARGININE METHYLTRANSFERASE NDUFAF7, MITOCHONDRIAL"/>
    <property type="match status" value="1"/>
</dbReference>
<dbReference type="GO" id="GO:0032259">
    <property type="term" value="P:methylation"/>
    <property type="evidence" value="ECO:0007669"/>
    <property type="project" value="UniProtKB-KW"/>
</dbReference>
<dbReference type="Pfam" id="PF02636">
    <property type="entry name" value="Methyltransf_28"/>
    <property type="match status" value="1"/>
</dbReference>
<organism evidence="3 4">
    <name type="scientific">Lacunisphaera limnophila</name>
    <dbReference type="NCBI Taxonomy" id="1838286"/>
    <lineage>
        <taxon>Bacteria</taxon>
        <taxon>Pseudomonadati</taxon>
        <taxon>Verrucomicrobiota</taxon>
        <taxon>Opitutia</taxon>
        <taxon>Opitutales</taxon>
        <taxon>Opitutaceae</taxon>
        <taxon>Lacunisphaera</taxon>
    </lineage>
</organism>
<keyword evidence="4" id="KW-1185">Reference proteome</keyword>
<dbReference type="Proteomes" id="UP000095228">
    <property type="component" value="Chromosome"/>
</dbReference>
<dbReference type="AlphaFoldDB" id="A0A1D8AWA4"/>
<evidence type="ECO:0000313" key="3">
    <source>
        <dbReference type="EMBL" id="AOS45167.1"/>
    </source>
</evidence>
<evidence type="ECO:0000313" key="4">
    <source>
        <dbReference type="Proteomes" id="UP000095228"/>
    </source>
</evidence>
<evidence type="ECO:0008006" key="5">
    <source>
        <dbReference type="Google" id="ProtNLM"/>
    </source>
</evidence>
<keyword evidence="2" id="KW-0808">Transferase</keyword>
<proteinExistence type="predicted"/>
<dbReference type="RefSeq" id="WP_069962350.1">
    <property type="nucleotide sequence ID" value="NZ_CP016094.1"/>
</dbReference>
<dbReference type="InterPro" id="IPR038375">
    <property type="entry name" value="NDUFAF7_sf"/>
</dbReference>
<dbReference type="OrthoDB" id="9794208at2"/>
<dbReference type="PANTHER" id="PTHR12049:SF7">
    <property type="entry name" value="PROTEIN ARGININE METHYLTRANSFERASE NDUFAF7, MITOCHONDRIAL"/>
    <property type="match status" value="1"/>
</dbReference>
<dbReference type="EMBL" id="CP016094">
    <property type="protein sequence ID" value="AOS45167.1"/>
    <property type="molecule type" value="Genomic_DNA"/>
</dbReference>
<dbReference type="InterPro" id="IPR003788">
    <property type="entry name" value="NDUFAF7"/>
</dbReference>
<evidence type="ECO:0000256" key="2">
    <source>
        <dbReference type="ARBA" id="ARBA00022679"/>
    </source>
</evidence>
<accession>A0A1D8AWA4</accession>
<dbReference type="InterPro" id="IPR029063">
    <property type="entry name" value="SAM-dependent_MTases_sf"/>
</dbReference>
<dbReference type="Gene3D" id="3.40.50.12710">
    <property type="match status" value="2"/>
</dbReference>
<protein>
    <recommendedName>
        <fullName evidence="5">SAM-dependent methyltransferase</fullName>
    </recommendedName>
</protein>
<dbReference type="SUPFAM" id="SSF53335">
    <property type="entry name" value="S-adenosyl-L-methionine-dependent methyltransferases"/>
    <property type="match status" value="1"/>
</dbReference>
<name>A0A1D8AWA4_9BACT</name>
<reference evidence="3 4" key="1">
    <citation type="submission" date="2016-06" db="EMBL/GenBank/DDBJ databases">
        <title>Three novel species with peptidoglycan cell walls form the new genus Lacunisphaera gen. nov. in the family Opitutaceae of the verrucomicrobial subdivision 4.</title>
        <authorList>
            <person name="Rast P."/>
            <person name="Gloeckner I."/>
            <person name="Jogler M."/>
            <person name="Boedeker C."/>
            <person name="Jeske O."/>
            <person name="Wiegand S."/>
            <person name="Reinhardt R."/>
            <person name="Schumann P."/>
            <person name="Rohde M."/>
            <person name="Spring S."/>
            <person name="Gloeckner F.O."/>
            <person name="Jogler C."/>
        </authorList>
    </citation>
    <scope>NUCLEOTIDE SEQUENCE [LARGE SCALE GENOMIC DNA]</scope>
    <source>
        <strain evidence="3 4">IG16b</strain>
    </source>
</reference>